<keyword evidence="3" id="KW-1185">Reference proteome</keyword>
<organism evidence="2 3">
    <name type="scientific">Nocardioides silvaticus</name>
    <dbReference type="NCBI Taxonomy" id="2201891"/>
    <lineage>
        <taxon>Bacteria</taxon>
        <taxon>Bacillati</taxon>
        <taxon>Actinomycetota</taxon>
        <taxon>Actinomycetes</taxon>
        <taxon>Propionibacteriales</taxon>
        <taxon>Nocardioidaceae</taxon>
        <taxon>Nocardioides</taxon>
    </lineage>
</organism>
<reference evidence="2 3" key="1">
    <citation type="submission" date="2018-05" db="EMBL/GenBank/DDBJ databases">
        <title>Nocardioides silvaticus genome.</title>
        <authorList>
            <person name="Li C."/>
            <person name="Wang G."/>
        </authorList>
    </citation>
    <scope>NUCLEOTIDE SEQUENCE [LARGE SCALE GENOMIC DNA]</scope>
    <source>
        <strain evidence="2 3">CCTCC AB 2018079</strain>
    </source>
</reference>
<dbReference type="GO" id="GO:0003677">
    <property type="term" value="F:DNA binding"/>
    <property type="evidence" value="ECO:0007669"/>
    <property type="project" value="InterPro"/>
</dbReference>
<dbReference type="CDD" id="cd00093">
    <property type="entry name" value="HTH_XRE"/>
    <property type="match status" value="1"/>
</dbReference>
<dbReference type="Gene3D" id="1.10.260.40">
    <property type="entry name" value="lambda repressor-like DNA-binding domains"/>
    <property type="match status" value="1"/>
</dbReference>
<evidence type="ECO:0000313" key="2">
    <source>
        <dbReference type="EMBL" id="PWN01869.1"/>
    </source>
</evidence>
<dbReference type="PROSITE" id="PS50943">
    <property type="entry name" value="HTH_CROC1"/>
    <property type="match status" value="1"/>
</dbReference>
<sequence>MTTSPAAQGHVGELLRDWRLRRNLSQLDLANRADVSTRHLSYVETGRSRPTSAMVLRLCAHLDVPLREQNQILLAAGFAPAHPEHALSDPPMAEANAALEAILAAHHPYPALVVDRHWELVAANEAAFALLDGVDPDLLEPPVNVLRVSVHPRGLAPRIANLDEWRAQLAVRLRREHDATGDRALRELADEIAGDLDLLPASAALVVPLQLRAGDAVLSFISTTTVFGTPREVTLSELAIEAFYPADEVTRQALTGPPR</sequence>
<dbReference type="Pfam" id="PF13560">
    <property type="entry name" value="HTH_31"/>
    <property type="match status" value="1"/>
</dbReference>
<evidence type="ECO:0000313" key="3">
    <source>
        <dbReference type="Proteomes" id="UP000245507"/>
    </source>
</evidence>
<dbReference type="SMART" id="SM00530">
    <property type="entry name" value="HTH_XRE"/>
    <property type="match status" value="1"/>
</dbReference>
<dbReference type="AlphaFoldDB" id="A0A316TFC2"/>
<dbReference type="InterPro" id="IPR001387">
    <property type="entry name" value="Cro/C1-type_HTH"/>
</dbReference>
<dbReference type="InterPro" id="IPR010982">
    <property type="entry name" value="Lambda_DNA-bd_dom_sf"/>
</dbReference>
<dbReference type="Pfam" id="PF17765">
    <property type="entry name" value="MLTR_LBD"/>
    <property type="match status" value="1"/>
</dbReference>
<name>A0A316TFC2_9ACTN</name>
<dbReference type="SUPFAM" id="SSF47413">
    <property type="entry name" value="lambda repressor-like DNA-binding domains"/>
    <property type="match status" value="1"/>
</dbReference>
<dbReference type="OrthoDB" id="2959414at2"/>
<comment type="caution">
    <text evidence="2">The sequence shown here is derived from an EMBL/GenBank/DDBJ whole genome shotgun (WGS) entry which is preliminary data.</text>
</comment>
<protein>
    <submittedName>
        <fullName evidence="2">Transcriptional regulator</fullName>
    </submittedName>
</protein>
<dbReference type="PANTHER" id="PTHR35010:SF4">
    <property type="entry name" value="BLL5781 PROTEIN"/>
    <property type="match status" value="1"/>
</dbReference>
<evidence type="ECO:0000259" key="1">
    <source>
        <dbReference type="PROSITE" id="PS50943"/>
    </source>
</evidence>
<dbReference type="EMBL" id="QGDD01000007">
    <property type="protein sequence ID" value="PWN01869.1"/>
    <property type="molecule type" value="Genomic_DNA"/>
</dbReference>
<dbReference type="Gene3D" id="3.30.450.180">
    <property type="match status" value="1"/>
</dbReference>
<dbReference type="InterPro" id="IPR041413">
    <property type="entry name" value="MLTR_LBD"/>
</dbReference>
<dbReference type="PANTHER" id="PTHR35010">
    <property type="entry name" value="BLL4672 PROTEIN-RELATED"/>
    <property type="match status" value="1"/>
</dbReference>
<gene>
    <name evidence="2" type="ORF">DJ010_15040</name>
</gene>
<accession>A0A316TFC2</accession>
<feature type="domain" description="HTH cro/C1-type" evidence="1">
    <location>
        <begin position="15"/>
        <end position="69"/>
    </location>
</feature>
<dbReference type="Proteomes" id="UP000245507">
    <property type="component" value="Unassembled WGS sequence"/>
</dbReference>
<proteinExistence type="predicted"/>
<dbReference type="RefSeq" id="WP_109695212.1">
    <property type="nucleotide sequence ID" value="NZ_QGDD01000007.1"/>
</dbReference>